<accession>A0A9K3J0S8</accession>
<sequence>MAGSGSPQFMSVCSVTTTASGVICLLTLFIHAVTIIFAIIKEGDRKYGSNYKWSMIFIFVVQSVGVVLGTVAPICRCVVYRHVKLVFTVEKYWYQKLQDWNNSTISYHGTMSSISLRFCSHQLKIKNLILRFCILLQIIVVVLCKITAFVLDVVCVSKGTRTGNLEERKYAVQLENEDGLADKTLQGLRKSFDRLILKSEKKHPENLMKLFTEKSTNGYQGVRRYDNKVYQDCWSLPVVTLTTIAVTLPNIKKAEVKSLLKSAVWLWEDVDLRHKWLGIRMKDIASQVNTTTSQVDTILQVVNLFLDEAKIKIKKGLGSQDDEREFMSVCMNSMSGAGDKDSNERLFDELSSIIADVMAACLTNLPQVIAKKCHTSVIEASVEAAAILLGETKEIIKTLLESPLHDKWNVYSRMSTNDLPSINKWRAHLNEP</sequence>
<keyword evidence="1" id="KW-0472">Membrane</keyword>
<reference evidence="2" key="1">
    <citation type="journal article" date="2017" name="Nature">
        <title>The sunflower genome provides insights into oil metabolism, flowering and Asterid evolution.</title>
        <authorList>
            <person name="Badouin H."/>
            <person name="Gouzy J."/>
            <person name="Grassa C.J."/>
            <person name="Murat F."/>
            <person name="Staton S.E."/>
            <person name="Cottret L."/>
            <person name="Lelandais-Briere C."/>
            <person name="Owens G.L."/>
            <person name="Carrere S."/>
            <person name="Mayjonade B."/>
            <person name="Legrand L."/>
            <person name="Gill N."/>
            <person name="Kane N.C."/>
            <person name="Bowers J.E."/>
            <person name="Hubner S."/>
            <person name="Bellec A."/>
            <person name="Berard A."/>
            <person name="Berges H."/>
            <person name="Blanchet N."/>
            <person name="Boniface M.C."/>
            <person name="Brunel D."/>
            <person name="Catrice O."/>
            <person name="Chaidir N."/>
            <person name="Claudel C."/>
            <person name="Donnadieu C."/>
            <person name="Faraut T."/>
            <person name="Fievet G."/>
            <person name="Helmstetter N."/>
            <person name="King M."/>
            <person name="Knapp S.J."/>
            <person name="Lai Z."/>
            <person name="Le Paslier M.C."/>
            <person name="Lippi Y."/>
            <person name="Lorenzon L."/>
            <person name="Mandel J.R."/>
            <person name="Marage G."/>
            <person name="Marchand G."/>
            <person name="Marquand E."/>
            <person name="Bret-Mestries E."/>
            <person name="Morien E."/>
            <person name="Nambeesan S."/>
            <person name="Nguyen T."/>
            <person name="Pegot-Espagnet P."/>
            <person name="Pouilly N."/>
            <person name="Raftis F."/>
            <person name="Sallet E."/>
            <person name="Schiex T."/>
            <person name="Thomas J."/>
            <person name="Vandecasteele C."/>
            <person name="Vares D."/>
            <person name="Vear F."/>
            <person name="Vautrin S."/>
            <person name="Crespi M."/>
            <person name="Mangin B."/>
            <person name="Burke J.M."/>
            <person name="Salse J."/>
            <person name="Munos S."/>
            <person name="Vincourt P."/>
            <person name="Rieseberg L.H."/>
            <person name="Langlade N.B."/>
        </authorList>
    </citation>
    <scope>NUCLEOTIDE SEQUENCE</scope>
    <source>
        <tissue evidence="2">Leaves</tissue>
    </source>
</reference>
<keyword evidence="1" id="KW-0812">Transmembrane</keyword>
<gene>
    <name evidence="2" type="ORF">HanXRQr2_Chr05g0210741</name>
</gene>
<name>A0A9K3J0S8_HELAN</name>
<dbReference type="EMBL" id="MNCJ02000320">
    <property type="protein sequence ID" value="KAF5805555.1"/>
    <property type="molecule type" value="Genomic_DNA"/>
</dbReference>
<protein>
    <submittedName>
        <fullName evidence="2">Uncharacterized protein</fullName>
    </submittedName>
</protein>
<evidence type="ECO:0000313" key="2">
    <source>
        <dbReference type="EMBL" id="KAF5805555.1"/>
    </source>
</evidence>
<feature type="transmembrane region" description="Helical" evidence="1">
    <location>
        <begin position="52"/>
        <end position="75"/>
    </location>
</feature>
<proteinExistence type="predicted"/>
<feature type="transmembrane region" description="Helical" evidence="1">
    <location>
        <begin position="128"/>
        <end position="151"/>
    </location>
</feature>
<dbReference type="PANTHER" id="PTHR35307:SF6">
    <property type="entry name" value="TRANSMEMBRANE PROTEIN"/>
    <property type="match status" value="1"/>
</dbReference>
<keyword evidence="3" id="KW-1185">Reference proteome</keyword>
<feature type="transmembrane region" description="Helical" evidence="1">
    <location>
        <begin position="12"/>
        <end position="40"/>
    </location>
</feature>
<comment type="caution">
    <text evidence="2">The sequence shown here is derived from an EMBL/GenBank/DDBJ whole genome shotgun (WGS) entry which is preliminary data.</text>
</comment>
<organism evidence="2 3">
    <name type="scientific">Helianthus annuus</name>
    <name type="common">Common sunflower</name>
    <dbReference type="NCBI Taxonomy" id="4232"/>
    <lineage>
        <taxon>Eukaryota</taxon>
        <taxon>Viridiplantae</taxon>
        <taxon>Streptophyta</taxon>
        <taxon>Embryophyta</taxon>
        <taxon>Tracheophyta</taxon>
        <taxon>Spermatophyta</taxon>
        <taxon>Magnoliopsida</taxon>
        <taxon>eudicotyledons</taxon>
        <taxon>Gunneridae</taxon>
        <taxon>Pentapetalae</taxon>
        <taxon>asterids</taxon>
        <taxon>campanulids</taxon>
        <taxon>Asterales</taxon>
        <taxon>Asteraceae</taxon>
        <taxon>Asteroideae</taxon>
        <taxon>Heliantheae alliance</taxon>
        <taxon>Heliantheae</taxon>
        <taxon>Helianthus</taxon>
    </lineage>
</organism>
<dbReference type="Proteomes" id="UP000215914">
    <property type="component" value="Unassembled WGS sequence"/>
</dbReference>
<evidence type="ECO:0000256" key="1">
    <source>
        <dbReference type="SAM" id="Phobius"/>
    </source>
</evidence>
<evidence type="ECO:0000313" key="3">
    <source>
        <dbReference type="Proteomes" id="UP000215914"/>
    </source>
</evidence>
<dbReference type="Gramene" id="mRNA:HanXRQr2_Chr05g0210741">
    <property type="protein sequence ID" value="mRNA:HanXRQr2_Chr05g0210741"/>
    <property type="gene ID" value="HanXRQr2_Chr05g0210741"/>
</dbReference>
<dbReference type="AlphaFoldDB" id="A0A9K3J0S8"/>
<dbReference type="PANTHER" id="PTHR35307">
    <property type="entry name" value="PROTEIN, PUTATIVE-RELATED"/>
    <property type="match status" value="1"/>
</dbReference>
<reference evidence="2" key="2">
    <citation type="submission" date="2020-06" db="EMBL/GenBank/DDBJ databases">
        <title>Helianthus annuus Genome sequencing and assembly Release 2.</title>
        <authorList>
            <person name="Gouzy J."/>
            <person name="Langlade N."/>
            <person name="Munos S."/>
        </authorList>
    </citation>
    <scope>NUCLEOTIDE SEQUENCE</scope>
    <source>
        <tissue evidence="2">Leaves</tissue>
    </source>
</reference>
<keyword evidence="1" id="KW-1133">Transmembrane helix</keyword>